<name>A0A8T9MV34_9NEIS</name>
<keyword evidence="2" id="KW-1185">Reference proteome</keyword>
<evidence type="ECO:0000313" key="1">
    <source>
        <dbReference type="EMBL" id="UOP05537.1"/>
    </source>
</evidence>
<evidence type="ECO:0000313" key="2">
    <source>
        <dbReference type="Proteomes" id="UP000831534"/>
    </source>
</evidence>
<dbReference type="EMBL" id="CP091521">
    <property type="protein sequence ID" value="UOP05537.1"/>
    <property type="molecule type" value="Genomic_DNA"/>
</dbReference>
<protein>
    <submittedName>
        <fullName evidence="1">Uncharacterized protein</fullName>
    </submittedName>
</protein>
<organism evidence="1 2">
    <name type="scientific">Conchiformibius kuhniae</name>
    <dbReference type="NCBI Taxonomy" id="211502"/>
    <lineage>
        <taxon>Bacteria</taxon>
        <taxon>Pseudomonadati</taxon>
        <taxon>Pseudomonadota</taxon>
        <taxon>Betaproteobacteria</taxon>
        <taxon>Neisseriales</taxon>
        <taxon>Neisseriaceae</taxon>
        <taxon>Conchiformibius</taxon>
    </lineage>
</organism>
<dbReference type="AlphaFoldDB" id="A0A8T9MV34"/>
<reference evidence="1" key="1">
    <citation type="submission" date="2021-12" db="EMBL/GenBank/DDBJ databases">
        <authorList>
            <person name="Veyrier F.J."/>
        </authorList>
    </citation>
    <scope>NUCLEOTIDE SEQUENCE</scope>
    <source>
        <strain evidence="1">17694</strain>
    </source>
</reference>
<dbReference type="Proteomes" id="UP000831534">
    <property type="component" value="Chromosome"/>
</dbReference>
<gene>
    <name evidence="1" type="ORF">LVJ77_05305</name>
</gene>
<proteinExistence type="predicted"/>
<reference evidence="1" key="2">
    <citation type="journal article" date="2022" name="Res Sq">
        <title>Evolution of multicellular longitudinally dividing oral cavity symbionts (Neisseriaceae).</title>
        <authorList>
            <person name="Nyongesa S."/>
            <person name="Weber P."/>
            <person name="Bernet E."/>
            <person name="Pullido F."/>
            <person name="Nieckarz M."/>
            <person name="Delaby M."/>
            <person name="Nieves C."/>
            <person name="Viehboeck T."/>
            <person name="Krause N."/>
            <person name="Rivera-Millot A."/>
            <person name="Nakamura A."/>
            <person name="Vischer N."/>
            <person name="VanNieuwenhze M."/>
            <person name="Brun Y."/>
            <person name="Cava F."/>
            <person name="Bulgheresi S."/>
            <person name="Veyrier F."/>
        </authorList>
    </citation>
    <scope>NUCLEOTIDE SEQUENCE</scope>
    <source>
        <strain evidence="1">17694</strain>
    </source>
</reference>
<sequence length="58" mass="6836">MDAFPRDNIATVQQDFLELMHDCHVHDICLLPRPLPEHAVLPNYVQAQQLKTRQDWLN</sequence>
<accession>A0A8T9MV34</accession>